<dbReference type="EMBL" id="CAFBQX010000005">
    <property type="protein sequence ID" value="CAB5073890.1"/>
    <property type="molecule type" value="Genomic_DNA"/>
</dbReference>
<protein>
    <submittedName>
        <fullName evidence="2">Unannotated protein</fullName>
    </submittedName>
</protein>
<evidence type="ECO:0000313" key="6">
    <source>
        <dbReference type="EMBL" id="CAB4875864.1"/>
    </source>
</evidence>
<dbReference type="EMBL" id="CAFBLD010000009">
    <property type="protein sequence ID" value="CAB4875864.1"/>
    <property type="molecule type" value="Genomic_DNA"/>
</dbReference>
<evidence type="ECO:0000313" key="1">
    <source>
        <dbReference type="EMBL" id="CAB4343469.1"/>
    </source>
</evidence>
<reference evidence="2" key="1">
    <citation type="submission" date="2020-05" db="EMBL/GenBank/DDBJ databases">
        <authorList>
            <person name="Chiriac C."/>
            <person name="Salcher M."/>
            <person name="Ghai R."/>
            <person name="Kavagutti S V."/>
        </authorList>
    </citation>
    <scope>NUCLEOTIDE SEQUENCE</scope>
</reference>
<dbReference type="AlphaFoldDB" id="A0A6J6PV52"/>
<proteinExistence type="predicted"/>
<evidence type="ECO:0000313" key="3">
    <source>
        <dbReference type="EMBL" id="CAB4733688.1"/>
    </source>
</evidence>
<sequence>MGVKTAHTLVSPKVEGFHSHVAALDVTATLNEHSLIVRPFCKNSTIPFVPTATVIVVSV</sequence>
<gene>
    <name evidence="2" type="ORF">UFOPK2510_01243</name>
    <name evidence="3" type="ORF">UFOPK2718_01439</name>
    <name evidence="4" type="ORF">UFOPK2936_01395</name>
    <name evidence="5" type="ORF">UFOPK3174_01552</name>
    <name evidence="6" type="ORF">UFOPK3328_01348</name>
    <name evidence="7" type="ORF">UFOPK3779_01334</name>
    <name evidence="8" type="ORF">UFOPK3913_00745</name>
    <name evidence="1" type="ORF">UFOPK4107_01262</name>
    <name evidence="9" type="ORF">UFOPK4403_01009</name>
</gene>
<name>A0A6J6PV52_9ZZZZ</name>
<dbReference type="EMBL" id="CAEZZW010000008">
    <property type="protein sequence ID" value="CAB4787459.1"/>
    <property type="molecule type" value="Genomic_DNA"/>
</dbReference>
<organism evidence="2">
    <name type="scientific">freshwater metagenome</name>
    <dbReference type="NCBI Taxonomy" id="449393"/>
    <lineage>
        <taxon>unclassified sequences</taxon>
        <taxon>metagenomes</taxon>
        <taxon>ecological metagenomes</taxon>
    </lineage>
</organism>
<evidence type="ECO:0000313" key="4">
    <source>
        <dbReference type="EMBL" id="CAB4787459.1"/>
    </source>
</evidence>
<dbReference type="EMBL" id="CAFABH010000060">
    <property type="protein sequence ID" value="CAB4833904.1"/>
    <property type="molecule type" value="Genomic_DNA"/>
</dbReference>
<dbReference type="EMBL" id="CAEZXO010000007">
    <property type="protein sequence ID" value="CAB4699704.1"/>
    <property type="molecule type" value="Genomic_DNA"/>
</dbReference>
<evidence type="ECO:0000313" key="9">
    <source>
        <dbReference type="EMBL" id="CAB5073890.1"/>
    </source>
</evidence>
<evidence type="ECO:0000313" key="8">
    <source>
        <dbReference type="EMBL" id="CAB4974995.1"/>
    </source>
</evidence>
<dbReference type="EMBL" id="CAESAE010000007">
    <property type="protein sequence ID" value="CAB4343469.1"/>
    <property type="molecule type" value="Genomic_DNA"/>
</dbReference>
<accession>A0A6J6PV52</accession>
<evidence type="ECO:0000313" key="7">
    <source>
        <dbReference type="EMBL" id="CAB4952791.1"/>
    </source>
</evidence>
<dbReference type="EMBL" id="CAFBOC010000006">
    <property type="protein sequence ID" value="CAB4974995.1"/>
    <property type="molecule type" value="Genomic_DNA"/>
</dbReference>
<evidence type="ECO:0000313" key="5">
    <source>
        <dbReference type="EMBL" id="CAB4833904.1"/>
    </source>
</evidence>
<evidence type="ECO:0000313" key="2">
    <source>
        <dbReference type="EMBL" id="CAB4699704.1"/>
    </source>
</evidence>
<dbReference type="EMBL" id="CAEZYM010000019">
    <property type="protein sequence ID" value="CAB4733688.1"/>
    <property type="molecule type" value="Genomic_DNA"/>
</dbReference>
<dbReference type="EMBL" id="CAFBNH010000008">
    <property type="protein sequence ID" value="CAB4952791.1"/>
    <property type="molecule type" value="Genomic_DNA"/>
</dbReference>